<evidence type="ECO:0000259" key="3">
    <source>
        <dbReference type="Pfam" id="PF20606"/>
    </source>
</evidence>
<dbReference type="PROSITE" id="PS51257">
    <property type="entry name" value="PROKAR_LIPOPROTEIN"/>
    <property type="match status" value="1"/>
</dbReference>
<feature type="domain" description="DUF6799" evidence="3">
    <location>
        <begin position="53"/>
        <end position="112"/>
    </location>
</feature>
<name>A0A2M9B5J8_9BACT</name>
<protein>
    <recommendedName>
        <fullName evidence="3">DUF6799 domain-containing protein</fullName>
    </recommendedName>
</protein>
<sequence>MAENLRWAPVVLGSPFFILTALHTSLSCFCLWVLLNILLLPAASLGQGRADNDGFQRLDGTMYIIRNGVKRPMTQDVRLPNGRVVTPDGVVVSRSGQRTELAEGQGCNLAGAVVDVRVGAQGKLQLATSPRTGAPAGPFVLPAGYRPPPAGKPDKHRGRGHFKKKKHGKGPKHHH</sequence>
<keyword evidence="2" id="KW-0812">Transmembrane</keyword>
<evidence type="ECO:0000256" key="2">
    <source>
        <dbReference type="SAM" id="Phobius"/>
    </source>
</evidence>
<dbReference type="EMBL" id="PGFA01000003">
    <property type="protein sequence ID" value="PJJ53223.1"/>
    <property type="molecule type" value="Genomic_DNA"/>
</dbReference>
<accession>A0A2M9B5J8</accession>
<keyword evidence="2" id="KW-0472">Membrane</keyword>
<evidence type="ECO:0000256" key="1">
    <source>
        <dbReference type="SAM" id="MobiDB-lite"/>
    </source>
</evidence>
<feature type="compositionally biased region" description="Basic residues" evidence="1">
    <location>
        <begin position="154"/>
        <end position="175"/>
    </location>
</feature>
<dbReference type="InterPro" id="IPR046478">
    <property type="entry name" value="DUF6799"/>
</dbReference>
<proteinExistence type="predicted"/>
<dbReference type="Proteomes" id="UP000228535">
    <property type="component" value="Unassembled WGS sequence"/>
</dbReference>
<reference evidence="4 5" key="1">
    <citation type="submission" date="2017-11" db="EMBL/GenBank/DDBJ databases">
        <title>Genomic Encyclopedia of Archaeal and Bacterial Type Strains, Phase II (KMG-II): From Individual Species to Whole Genera.</title>
        <authorList>
            <person name="Goeker M."/>
        </authorList>
    </citation>
    <scope>NUCLEOTIDE SEQUENCE [LARGE SCALE GENOMIC DNA]</scope>
    <source>
        <strain evidence="4 5">DSM 11115</strain>
    </source>
</reference>
<evidence type="ECO:0000313" key="4">
    <source>
        <dbReference type="EMBL" id="PJJ53223.1"/>
    </source>
</evidence>
<comment type="caution">
    <text evidence="4">The sequence shown here is derived from an EMBL/GenBank/DDBJ whole genome shotgun (WGS) entry which is preliminary data.</text>
</comment>
<feature type="transmembrane region" description="Helical" evidence="2">
    <location>
        <begin position="16"/>
        <end position="39"/>
    </location>
</feature>
<dbReference type="Pfam" id="PF20606">
    <property type="entry name" value="DUF6799"/>
    <property type="match status" value="1"/>
</dbReference>
<keyword evidence="5" id="KW-1185">Reference proteome</keyword>
<gene>
    <name evidence="4" type="ORF">CLV45_3883</name>
</gene>
<keyword evidence="2" id="KW-1133">Transmembrane helix</keyword>
<organism evidence="4 5">
    <name type="scientific">Hymenobacter chitinivorans DSM 11115</name>
    <dbReference type="NCBI Taxonomy" id="1121954"/>
    <lineage>
        <taxon>Bacteria</taxon>
        <taxon>Pseudomonadati</taxon>
        <taxon>Bacteroidota</taxon>
        <taxon>Cytophagia</taxon>
        <taxon>Cytophagales</taxon>
        <taxon>Hymenobacteraceae</taxon>
        <taxon>Hymenobacter</taxon>
    </lineage>
</organism>
<evidence type="ECO:0000313" key="5">
    <source>
        <dbReference type="Proteomes" id="UP000228535"/>
    </source>
</evidence>
<feature type="region of interest" description="Disordered" evidence="1">
    <location>
        <begin position="127"/>
        <end position="175"/>
    </location>
</feature>
<dbReference type="AlphaFoldDB" id="A0A2M9B5J8"/>